<protein>
    <submittedName>
        <fullName evidence="1">Uncharacterized protein</fullName>
    </submittedName>
</protein>
<proteinExistence type="predicted"/>
<sequence>MKNTFILLIIITSNTYAGNLTKKDVKRFLENAEICQHLLGEVSGEGDAEQAIVIRNANQVCEQAKKQRKRLLLKYKHDESVIKSIKEFDETFADGQ</sequence>
<evidence type="ECO:0000313" key="1">
    <source>
        <dbReference type="EMBL" id="NHR05274.1"/>
    </source>
</evidence>
<dbReference type="EMBL" id="JAAOMA010000009">
    <property type="protein sequence ID" value="NHR05274.1"/>
    <property type="molecule type" value="Genomic_DNA"/>
</dbReference>
<dbReference type="Proteomes" id="UP001515641">
    <property type="component" value="Unassembled WGS sequence"/>
</dbReference>
<comment type="caution">
    <text evidence="1">The sequence shown here is derived from an EMBL/GenBank/DDBJ whole genome shotgun (WGS) entry which is preliminary data.</text>
</comment>
<name>A0ABX0L0C3_9NEIS</name>
<keyword evidence="2" id="KW-1185">Reference proteome</keyword>
<evidence type="ECO:0000313" key="2">
    <source>
        <dbReference type="Proteomes" id="UP001515641"/>
    </source>
</evidence>
<gene>
    <name evidence="1" type="ORF">HA052_08670</name>
</gene>
<reference evidence="1 2" key="1">
    <citation type="submission" date="2020-03" db="EMBL/GenBank/DDBJ databases">
        <title>Draft genome sequence of environmentally isolated cultures.</title>
        <authorList>
            <person name="Wilson H.S."/>
            <person name="De Leon M.E."/>
        </authorList>
    </citation>
    <scope>NUCLEOTIDE SEQUENCE [LARGE SCALE GENOMIC DNA]</scope>
    <source>
        <strain evidence="1 2">HSC-31F16</strain>
    </source>
</reference>
<accession>A0ABX0L0C3</accession>
<organism evidence="1 2">
    <name type="scientific">Chromobacterium fluminis</name>
    <dbReference type="NCBI Taxonomy" id="3044269"/>
    <lineage>
        <taxon>Bacteria</taxon>
        <taxon>Pseudomonadati</taxon>
        <taxon>Pseudomonadota</taxon>
        <taxon>Betaproteobacteria</taxon>
        <taxon>Neisseriales</taxon>
        <taxon>Chromobacteriaceae</taxon>
        <taxon>Chromobacterium</taxon>
    </lineage>
</organism>
<dbReference type="RefSeq" id="WP_166451617.1">
    <property type="nucleotide sequence ID" value="NZ_JAAOMA010000009.1"/>
</dbReference>